<evidence type="ECO:0000256" key="1">
    <source>
        <dbReference type="SAM" id="MobiDB-lite"/>
    </source>
</evidence>
<reference evidence="4" key="2">
    <citation type="submission" date="2025-08" db="UniProtKB">
        <authorList>
            <consortium name="RefSeq"/>
        </authorList>
    </citation>
    <scope>IDENTIFICATION</scope>
    <source>
        <tissue evidence="4">Leaf</tissue>
    </source>
</reference>
<keyword evidence="2" id="KW-1133">Transmembrane helix</keyword>
<gene>
    <name evidence="4" type="primary">LOC116198095</name>
</gene>
<evidence type="ECO:0000313" key="3">
    <source>
        <dbReference type="Proteomes" id="UP000515151"/>
    </source>
</evidence>
<dbReference type="PANTHER" id="PTHR35699:SF1">
    <property type="entry name" value="F2J10.10 PROTEIN"/>
    <property type="match status" value="1"/>
</dbReference>
<dbReference type="AlphaFoldDB" id="A0A6P8CJG9"/>
<dbReference type="GeneID" id="116198095"/>
<organism evidence="3 4">
    <name type="scientific">Punica granatum</name>
    <name type="common">Pomegranate</name>
    <dbReference type="NCBI Taxonomy" id="22663"/>
    <lineage>
        <taxon>Eukaryota</taxon>
        <taxon>Viridiplantae</taxon>
        <taxon>Streptophyta</taxon>
        <taxon>Embryophyta</taxon>
        <taxon>Tracheophyta</taxon>
        <taxon>Spermatophyta</taxon>
        <taxon>Magnoliopsida</taxon>
        <taxon>eudicotyledons</taxon>
        <taxon>Gunneridae</taxon>
        <taxon>Pentapetalae</taxon>
        <taxon>rosids</taxon>
        <taxon>malvids</taxon>
        <taxon>Myrtales</taxon>
        <taxon>Lythraceae</taxon>
        <taxon>Punica</taxon>
    </lineage>
</organism>
<feature type="transmembrane region" description="Helical" evidence="2">
    <location>
        <begin position="148"/>
        <end position="178"/>
    </location>
</feature>
<proteinExistence type="predicted"/>
<feature type="compositionally biased region" description="Polar residues" evidence="1">
    <location>
        <begin position="112"/>
        <end position="128"/>
    </location>
</feature>
<feature type="region of interest" description="Disordered" evidence="1">
    <location>
        <begin position="56"/>
        <end position="75"/>
    </location>
</feature>
<evidence type="ECO:0000313" key="4">
    <source>
        <dbReference type="RefSeq" id="XP_031384292.1"/>
    </source>
</evidence>
<dbReference type="PANTHER" id="PTHR35699">
    <property type="entry name" value="F2J10.10 PROTEIN"/>
    <property type="match status" value="1"/>
</dbReference>
<protein>
    <submittedName>
        <fullName evidence="4">Uncharacterized protein LOC116198095 isoform X1</fullName>
    </submittedName>
</protein>
<dbReference type="OrthoDB" id="2016911at2759"/>
<dbReference type="Proteomes" id="UP000515151">
    <property type="component" value="Chromosome 2"/>
</dbReference>
<feature type="region of interest" description="Disordered" evidence="1">
    <location>
        <begin position="92"/>
        <end position="128"/>
    </location>
</feature>
<keyword evidence="3" id="KW-1185">Reference proteome</keyword>
<keyword evidence="2" id="KW-0812">Transmembrane</keyword>
<dbReference type="RefSeq" id="XP_031384292.1">
    <property type="nucleotide sequence ID" value="XM_031528432.1"/>
</dbReference>
<accession>A0A6P8CJG9</accession>
<name>A0A6P8CJG9_PUNGR</name>
<sequence>MASSFQVVKSTLTAVSASVPRTKFGAPGLRSGGGCCCWSPPPRVVREGTLRVSCKAQEGDKQSSGAGEEPPESLFIKELRRRGMTPTSILEESKRINEGSDDGFQGERDFSRSNAVSTDPGTNLTNQREQSMALNSEGLEGLIPRAKLLLTIGSTFFLGFGPLILITVAFFSVLYLYFGPTFIHDASKMQMSPPQYIDPYELLEDERISQMAPPVK</sequence>
<evidence type="ECO:0000256" key="2">
    <source>
        <dbReference type="SAM" id="Phobius"/>
    </source>
</evidence>
<reference evidence="3" key="1">
    <citation type="journal article" date="2020" name="Plant Biotechnol. J.">
        <title>The pomegranate (Punica granatum L.) draft genome dissects genetic divergence between soft- and hard-seeded cultivars.</title>
        <authorList>
            <person name="Luo X."/>
            <person name="Li H."/>
            <person name="Wu Z."/>
            <person name="Yao W."/>
            <person name="Zhao P."/>
            <person name="Cao D."/>
            <person name="Yu H."/>
            <person name="Li K."/>
            <person name="Poudel K."/>
            <person name="Zhao D."/>
            <person name="Zhang F."/>
            <person name="Xia X."/>
            <person name="Chen L."/>
            <person name="Wang Q."/>
            <person name="Jing D."/>
            <person name="Cao S."/>
        </authorList>
    </citation>
    <scope>NUCLEOTIDE SEQUENCE [LARGE SCALE GENOMIC DNA]</scope>
    <source>
        <strain evidence="3">cv. Tunisia</strain>
    </source>
</reference>
<keyword evidence="2" id="KW-0472">Membrane</keyword>